<keyword evidence="2" id="KW-1185">Reference proteome</keyword>
<sequence length="176" mass="19115">MKLDLPITSSGTYGCVDTIMADDETGPLAVVPAGNQTHIESGDNNSPKRAKLVRGLQKTADKYLQRHFEANDPHTEELHERVHIALRAAMLGVNIDGMEPRPKTAHHTQSTEGEPTIVQMTNKYIIPPAMARAIVNCLAKGLQSLRNTLSAKSKVLDLGELYPGTMPGGLDVRVIL</sequence>
<dbReference type="Proteomes" id="UP000719766">
    <property type="component" value="Unassembled WGS sequence"/>
</dbReference>
<evidence type="ECO:0000313" key="2">
    <source>
        <dbReference type="Proteomes" id="UP000719766"/>
    </source>
</evidence>
<dbReference type="GeneID" id="64599261"/>
<name>A0A9P7J9V7_9AGAM</name>
<organism evidence="1 2">
    <name type="scientific">Suillus plorans</name>
    <dbReference type="NCBI Taxonomy" id="116603"/>
    <lineage>
        <taxon>Eukaryota</taxon>
        <taxon>Fungi</taxon>
        <taxon>Dikarya</taxon>
        <taxon>Basidiomycota</taxon>
        <taxon>Agaricomycotina</taxon>
        <taxon>Agaricomycetes</taxon>
        <taxon>Agaricomycetidae</taxon>
        <taxon>Boletales</taxon>
        <taxon>Suillineae</taxon>
        <taxon>Suillaceae</taxon>
        <taxon>Suillus</taxon>
    </lineage>
</organism>
<dbReference type="PROSITE" id="PS51257">
    <property type="entry name" value="PROKAR_LIPOPROTEIN"/>
    <property type="match status" value="1"/>
</dbReference>
<proteinExistence type="predicted"/>
<gene>
    <name evidence="1" type="ORF">HD556DRAFT_1436004</name>
</gene>
<evidence type="ECO:0000313" key="1">
    <source>
        <dbReference type="EMBL" id="KAG1810288.1"/>
    </source>
</evidence>
<protein>
    <submittedName>
        <fullName evidence="1">Uncharacterized protein</fullName>
    </submittedName>
</protein>
<dbReference type="OrthoDB" id="2689785at2759"/>
<comment type="caution">
    <text evidence="1">The sequence shown here is derived from an EMBL/GenBank/DDBJ whole genome shotgun (WGS) entry which is preliminary data.</text>
</comment>
<dbReference type="AlphaFoldDB" id="A0A9P7J9V7"/>
<dbReference type="RefSeq" id="XP_041167953.1">
    <property type="nucleotide sequence ID" value="XM_041305497.1"/>
</dbReference>
<reference evidence="1" key="1">
    <citation type="journal article" date="2020" name="New Phytol.">
        <title>Comparative genomics reveals dynamic genome evolution in host specialist ectomycorrhizal fungi.</title>
        <authorList>
            <person name="Lofgren L.A."/>
            <person name="Nguyen N.H."/>
            <person name="Vilgalys R."/>
            <person name="Ruytinx J."/>
            <person name="Liao H.L."/>
            <person name="Branco S."/>
            <person name="Kuo A."/>
            <person name="LaButti K."/>
            <person name="Lipzen A."/>
            <person name="Andreopoulos W."/>
            <person name="Pangilinan J."/>
            <person name="Riley R."/>
            <person name="Hundley H."/>
            <person name="Na H."/>
            <person name="Barry K."/>
            <person name="Grigoriev I.V."/>
            <person name="Stajich J.E."/>
            <person name="Kennedy P.G."/>
        </authorList>
    </citation>
    <scope>NUCLEOTIDE SEQUENCE</scope>
    <source>
        <strain evidence="1">S12</strain>
    </source>
</reference>
<dbReference type="EMBL" id="JABBWE010000001">
    <property type="protein sequence ID" value="KAG1810288.1"/>
    <property type="molecule type" value="Genomic_DNA"/>
</dbReference>
<accession>A0A9P7J9V7</accession>